<evidence type="ECO:0000313" key="3">
    <source>
        <dbReference type="EMBL" id="STD58627.1"/>
    </source>
</evidence>
<sequence>MKTNFLRKTLPIGVGMMAVAFAFATEGKSSNESTGYATAYIYNDLEECEQVDATCNNIGTVSCTIGSQEVFEFKNGTQCSQNLMHWQP</sequence>
<evidence type="ECO:0008006" key="5">
    <source>
        <dbReference type="Google" id="ProtNLM"/>
    </source>
</evidence>
<dbReference type="Proteomes" id="UP000254737">
    <property type="component" value="Unassembled WGS sequence"/>
</dbReference>
<reference evidence="2 4" key="1">
    <citation type="submission" date="2018-06" db="EMBL/GenBank/DDBJ databases">
        <authorList>
            <consortium name="Pathogen Informatics"/>
            <person name="Doyle S."/>
        </authorList>
    </citation>
    <scope>NUCLEOTIDE SEQUENCE [LARGE SCALE GENOMIC DNA]</scope>
    <source>
        <strain evidence="2 4">NCTC13456</strain>
    </source>
</reference>
<evidence type="ECO:0000313" key="2">
    <source>
        <dbReference type="EMBL" id="STD58549.1"/>
    </source>
</evidence>
<dbReference type="InterPro" id="IPR045391">
    <property type="entry name" value="DUF6520"/>
</dbReference>
<dbReference type="EMBL" id="UFXS01000001">
    <property type="protein sequence ID" value="STD58627.1"/>
    <property type="molecule type" value="Genomic_DNA"/>
</dbReference>
<feature type="chain" id="PRO_5044389367" description="DUF2282 domain-containing protein" evidence="1">
    <location>
        <begin position="25"/>
        <end position="88"/>
    </location>
</feature>
<evidence type="ECO:0000256" key="1">
    <source>
        <dbReference type="SAM" id="SignalP"/>
    </source>
</evidence>
<accession>A0A376GCN4</accession>
<proteinExistence type="predicted"/>
<dbReference type="RefSeq" id="WP_147279993.1">
    <property type="nucleotide sequence ID" value="NZ_UFXS01000001.1"/>
</dbReference>
<keyword evidence="1" id="KW-0732">Signal</keyword>
<dbReference type="AlphaFoldDB" id="A0A376GCN4"/>
<dbReference type="EMBL" id="UFXS01000001">
    <property type="protein sequence ID" value="STD58549.1"/>
    <property type="molecule type" value="Genomic_DNA"/>
</dbReference>
<name>A0A376GCN4_9FLAO</name>
<evidence type="ECO:0000313" key="4">
    <source>
        <dbReference type="Proteomes" id="UP000254737"/>
    </source>
</evidence>
<gene>
    <name evidence="2" type="ORF">NCTC13456_02173</name>
    <name evidence="3" type="ORF">NCTC13456_02251</name>
</gene>
<dbReference type="Pfam" id="PF20130">
    <property type="entry name" value="DUF6520"/>
    <property type="match status" value="1"/>
</dbReference>
<protein>
    <recommendedName>
        <fullName evidence="5">DUF2282 domain-containing protein</fullName>
    </recommendedName>
</protein>
<feature type="signal peptide" evidence="1">
    <location>
        <begin position="1"/>
        <end position="24"/>
    </location>
</feature>
<organism evidence="2 4">
    <name type="scientific">Empedobacter falsenii</name>
    <dbReference type="NCBI Taxonomy" id="343874"/>
    <lineage>
        <taxon>Bacteria</taxon>
        <taxon>Pseudomonadati</taxon>
        <taxon>Bacteroidota</taxon>
        <taxon>Flavobacteriia</taxon>
        <taxon>Flavobacteriales</taxon>
        <taxon>Weeksellaceae</taxon>
        <taxon>Empedobacter</taxon>
    </lineage>
</organism>